<keyword evidence="2" id="KW-1185">Reference proteome</keyword>
<comment type="caution">
    <text evidence="1">The sequence shown here is derived from an EMBL/GenBank/DDBJ whole genome shotgun (WGS) entry which is preliminary data.</text>
</comment>
<evidence type="ECO:0000313" key="2">
    <source>
        <dbReference type="Proteomes" id="UP001195769"/>
    </source>
</evidence>
<dbReference type="Proteomes" id="UP001195769">
    <property type="component" value="Unassembled WGS sequence"/>
</dbReference>
<evidence type="ECO:0000313" key="1">
    <source>
        <dbReference type="EMBL" id="KAG1894512.1"/>
    </source>
</evidence>
<reference evidence="1" key="1">
    <citation type="journal article" date="2020" name="New Phytol.">
        <title>Comparative genomics reveals dynamic genome evolution in host specialist ectomycorrhizal fungi.</title>
        <authorList>
            <person name="Lofgren L.A."/>
            <person name="Nguyen N.H."/>
            <person name="Vilgalys R."/>
            <person name="Ruytinx J."/>
            <person name="Liao H.L."/>
            <person name="Branco S."/>
            <person name="Kuo A."/>
            <person name="LaButti K."/>
            <person name="Lipzen A."/>
            <person name="Andreopoulos W."/>
            <person name="Pangilinan J."/>
            <person name="Riley R."/>
            <person name="Hundley H."/>
            <person name="Na H."/>
            <person name="Barry K."/>
            <person name="Grigoriev I.V."/>
            <person name="Stajich J.E."/>
            <person name="Kennedy P.G."/>
        </authorList>
    </citation>
    <scope>NUCLEOTIDE SEQUENCE</scope>
    <source>
        <strain evidence="1">FC203</strain>
    </source>
</reference>
<protein>
    <submittedName>
        <fullName evidence="1">Uncharacterized protein</fullName>
    </submittedName>
</protein>
<dbReference type="EMBL" id="JABBWK010000079">
    <property type="protein sequence ID" value="KAG1894512.1"/>
    <property type="molecule type" value="Genomic_DNA"/>
</dbReference>
<organism evidence="1 2">
    <name type="scientific">Suillus fuscotomentosus</name>
    <dbReference type="NCBI Taxonomy" id="1912939"/>
    <lineage>
        <taxon>Eukaryota</taxon>
        <taxon>Fungi</taxon>
        <taxon>Dikarya</taxon>
        <taxon>Basidiomycota</taxon>
        <taxon>Agaricomycotina</taxon>
        <taxon>Agaricomycetes</taxon>
        <taxon>Agaricomycetidae</taxon>
        <taxon>Boletales</taxon>
        <taxon>Suillineae</taxon>
        <taxon>Suillaceae</taxon>
        <taxon>Suillus</taxon>
    </lineage>
</organism>
<gene>
    <name evidence="1" type="ORF">F5891DRAFT_1255199</name>
</gene>
<name>A0AAD4DVS0_9AGAM</name>
<dbReference type="AlphaFoldDB" id="A0AAD4DVS0"/>
<dbReference type="GeneID" id="64664282"/>
<dbReference type="InterPro" id="IPR040521">
    <property type="entry name" value="KDZ"/>
</dbReference>
<dbReference type="RefSeq" id="XP_041220088.1">
    <property type="nucleotide sequence ID" value="XM_041369984.1"/>
</dbReference>
<accession>A0AAD4DVS0</accession>
<proteinExistence type="predicted"/>
<sequence>MDVDVDLESLGIRMFELSLTAGAAGNEQWRKEAGTHKERWNPYEGLPEHWNYAVDPGLNRGYVFFVEKTEYKDILASRNRVGNAQGKSMCSSHSTVNLAETRASGGLAATDAGTIDCARHNFKRPCSVGDFQKGERYINMDYLFFSSMRSSHGVHVLNISYDISCQWNKNLWSRMSAFPHKYHINHNEKVITFLVPKFHLPAHIACCQNRFSFNFIKGVGRTNGEAPELLARWDPDPGERPLTTTLTIGIGRKSAMGAILLRKYKAAVPEAEEHARDLDEFEAALDADQLAV</sequence>
<dbReference type="Pfam" id="PF18758">
    <property type="entry name" value="KDZ"/>
    <property type="match status" value="1"/>
</dbReference>